<evidence type="ECO:0000313" key="6">
    <source>
        <dbReference type="Proteomes" id="UP001162164"/>
    </source>
</evidence>
<dbReference type="EMBL" id="JAPWTJ010001319">
    <property type="protein sequence ID" value="KAJ8972601.1"/>
    <property type="molecule type" value="Genomic_DNA"/>
</dbReference>
<feature type="region of interest" description="Disordered" evidence="3">
    <location>
        <begin position="73"/>
        <end position="230"/>
    </location>
</feature>
<dbReference type="PROSITE" id="PS50102">
    <property type="entry name" value="RRM"/>
    <property type="match status" value="1"/>
</dbReference>
<organism evidence="5 6">
    <name type="scientific">Molorchus minor</name>
    <dbReference type="NCBI Taxonomy" id="1323400"/>
    <lineage>
        <taxon>Eukaryota</taxon>
        <taxon>Metazoa</taxon>
        <taxon>Ecdysozoa</taxon>
        <taxon>Arthropoda</taxon>
        <taxon>Hexapoda</taxon>
        <taxon>Insecta</taxon>
        <taxon>Pterygota</taxon>
        <taxon>Neoptera</taxon>
        <taxon>Endopterygota</taxon>
        <taxon>Coleoptera</taxon>
        <taxon>Polyphaga</taxon>
        <taxon>Cucujiformia</taxon>
        <taxon>Chrysomeloidea</taxon>
        <taxon>Cerambycidae</taxon>
        <taxon>Lamiinae</taxon>
        <taxon>Monochamini</taxon>
        <taxon>Molorchus</taxon>
    </lineage>
</organism>
<gene>
    <name evidence="5" type="ORF">NQ317_002329</name>
</gene>
<dbReference type="SUPFAM" id="SSF54928">
    <property type="entry name" value="RNA-binding domain, RBD"/>
    <property type="match status" value="1"/>
</dbReference>
<keyword evidence="6" id="KW-1185">Reference proteome</keyword>
<proteinExistence type="predicted"/>
<feature type="compositionally biased region" description="Low complexity" evidence="3">
    <location>
        <begin position="1"/>
        <end position="18"/>
    </location>
</feature>
<reference evidence="5" key="1">
    <citation type="journal article" date="2023" name="Insect Mol. Biol.">
        <title>Genome sequencing provides insights into the evolution of gene families encoding plant cell wall-degrading enzymes in longhorned beetles.</title>
        <authorList>
            <person name="Shin N.R."/>
            <person name="Okamura Y."/>
            <person name="Kirsch R."/>
            <person name="Pauchet Y."/>
        </authorList>
    </citation>
    <scope>NUCLEOTIDE SEQUENCE</scope>
    <source>
        <strain evidence="5">MMC_N1</strain>
    </source>
</reference>
<comment type="caution">
    <text evidence="5">The sequence shown here is derived from an EMBL/GenBank/DDBJ whole genome shotgun (WGS) entry which is preliminary data.</text>
</comment>
<dbReference type="PANTHER" id="PTHR48036">
    <property type="entry name" value="SPLICING FACTOR (PAD-1), PUTATIVE (AFU_ORTHOLOGUE AFUA_1G15810)-RELATED"/>
    <property type="match status" value="1"/>
</dbReference>
<accession>A0ABQ9J4C7</accession>
<keyword evidence="1 2" id="KW-0694">RNA-binding</keyword>
<dbReference type="SMART" id="SM00360">
    <property type="entry name" value="RRM"/>
    <property type="match status" value="1"/>
</dbReference>
<feature type="compositionally biased region" description="Basic residues" evidence="3">
    <location>
        <begin position="137"/>
        <end position="161"/>
    </location>
</feature>
<feature type="compositionally biased region" description="Basic residues" evidence="3">
    <location>
        <begin position="183"/>
        <end position="199"/>
    </location>
</feature>
<evidence type="ECO:0000256" key="1">
    <source>
        <dbReference type="ARBA" id="ARBA00022884"/>
    </source>
</evidence>
<dbReference type="Gene3D" id="3.30.70.330">
    <property type="match status" value="1"/>
</dbReference>
<protein>
    <recommendedName>
        <fullName evidence="4">RRM domain-containing protein</fullName>
    </recommendedName>
</protein>
<sequence length="315" mass="35602">MISDLSSSSDSSYILSTSSEEEENGMEELGERRVKEGRGGEERKIKRLMEDLGGVGKERGNMAEDLDVEAMLEAPYKKDDEINGKSKENGDISKYRSSESVEVQVEVEEEAAAKAEEANLVTGEGPVETEKGVGLLRGKRSKDRRRSKERRSKSKDRRSKSHDRTSRSRDRRKRDRGSPSKDRRSRSKDKKSPPIKKRSLSPIAKPPFPRRGRSPLGLRGTSPLEELSPEERDARTVFVMQLSQRIRARDLEEFFSSVGKVRDVRMIVCNKTRRFKGIAYIEFKDPESVALALGLSGQKLLGIPIIVQHTQAERE</sequence>
<dbReference type="Pfam" id="PF00076">
    <property type="entry name" value="RRM_1"/>
    <property type="match status" value="1"/>
</dbReference>
<feature type="compositionally biased region" description="Basic and acidic residues" evidence="3">
    <location>
        <begin position="75"/>
        <end position="99"/>
    </location>
</feature>
<evidence type="ECO:0000313" key="5">
    <source>
        <dbReference type="EMBL" id="KAJ8972601.1"/>
    </source>
</evidence>
<name>A0ABQ9J4C7_9CUCU</name>
<dbReference type="InterPro" id="IPR000504">
    <property type="entry name" value="RRM_dom"/>
</dbReference>
<dbReference type="Proteomes" id="UP001162164">
    <property type="component" value="Unassembled WGS sequence"/>
</dbReference>
<feature type="compositionally biased region" description="Acidic residues" evidence="3">
    <location>
        <begin position="19"/>
        <end position="28"/>
    </location>
</feature>
<dbReference type="InterPro" id="IPR035979">
    <property type="entry name" value="RBD_domain_sf"/>
</dbReference>
<dbReference type="InterPro" id="IPR006509">
    <property type="entry name" value="RBM39_SF"/>
</dbReference>
<evidence type="ECO:0000256" key="3">
    <source>
        <dbReference type="SAM" id="MobiDB-lite"/>
    </source>
</evidence>
<feature type="domain" description="RRM" evidence="4">
    <location>
        <begin position="235"/>
        <end position="312"/>
    </location>
</feature>
<evidence type="ECO:0000259" key="4">
    <source>
        <dbReference type="PROSITE" id="PS50102"/>
    </source>
</evidence>
<dbReference type="InterPro" id="IPR012677">
    <property type="entry name" value="Nucleotide-bd_a/b_plait_sf"/>
</dbReference>
<dbReference type="CDD" id="cd12283">
    <property type="entry name" value="RRM1_RBM39_like"/>
    <property type="match status" value="1"/>
</dbReference>
<evidence type="ECO:0000256" key="2">
    <source>
        <dbReference type="PROSITE-ProRule" id="PRU00176"/>
    </source>
</evidence>
<feature type="compositionally biased region" description="Basic and acidic residues" evidence="3">
    <location>
        <begin position="29"/>
        <end position="40"/>
    </location>
</feature>
<feature type="region of interest" description="Disordered" evidence="3">
    <location>
        <begin position="1"/>
        <end position="40"/>
    </location>
</feature>